<evidence type="ECO:0000313" key="7">
    <source>
        <dbReference type="Proteomes" id="UP000664601"/>
    </source>
</evidence>
<evidence type="ECO:0000256" key="3">
    <source>
        <dbReference type="ARBA" id="ARBA00048615"/>
    </source>
</evidence>
<evidence type="ECO:0000256" key="2">
    <source>
        <dbReference type="ARBA" id="ARBA00023027"/>
    </source>
</evidence>
<dbReference type="SUPFAM" id="SSF51735">
    <property type="entry name" value="NAD(P)-binding Rossmann-fold domains"/>
    <property type="match status" value="1"/>
</dbReference>
<sequence>MEKNKVIIIGAGQTGRGFIAPFVKNSEKEIVFIDKNPELINKLNEESKYTISYCGNACDPIIIDNYSAYELNSNEAVKAVSESDLVLTAVGGDNIQELVPLFKKASEERKAPERLTIVCCENGIDVKRPLINAEIKAAVTEGIIFCTTLAQDENSLALLTELYPSIPYDAAVSEVKVDVSGYIPEMRFSDLIQRKIYTYNCLSAFISYLGSYNGYEVYSEAANDEDISYLMEKAAIPLNKAISLEYDVPLADQTEFSGLAIKKFKNPDIVDTISRNARDVLRKMGPTERLIRPLRLIKKYELEDTYLLIVIAAAMYYAKGEGDLEEDTLEKISEISDLPGTIQRINVLFDLFVKGASVKDIIEFV</sequence>
<keyword evidence="7" id="KW-1185">Reference proteome</keyword>
<dbReference type="PANTHER" id="PTHR30524">
    <property type="entry name" value="MANNITOL-1-PHOSPHATE 5-DEHYDROGENASE"/>
    <property type="match status" value="1"/>
</dbReference>
<gene>
    <name evidence="6" type="ORF">JZO70_21065</name>
</gene>
<dbReference type="SUPFAM" id="SSF48179">
    <property type="entry name" value="6-phosphogluconate dehydrogenase C-terminal domain-like"/>
    <property type="match status" value="1"/>
</dbReference>
<proteinExistence type="predicted"/>
<evidence type="ECO:0000313" key="6">
    <source>
        <dbReference type="EMBL" id="MBO1308678.1"/>
    </source>
</evidence>
<dbReference type="InterPro" id="IPR013118">
    <property type="entry name" value="Mannitol_DH_C"/>
</dbReference>
<evidence type="ECO:0000259" key="4">
    <source>
        <dbReference type="Pfam" id="PF01232"/>
    </source>
</evidence>
<dbReference type="EMBL" id="JAFREM010000040">
    <property type="protein sequence ID" value="MBO1308678.1"/>
    <property type="molecule type" value="Genomic_DNA"/>
</dbReference>
<reference evidence="6 7" key="1">
    <citation type="submission" date="2021-03" db="EMBL/GenBank/DDBJ databases">
        <title>Enterococcal diversity collection.</title>
        <authorList>
            <person name="Gilmore M.S."/>
            <person name="Schwartzman J."/>
            <person name="Van Tyne D."/>
            <person name="Martin M."/>
            <person name="Earl A.M."/>
            <person name="Manson A.L."/>
            <person name="Straub T."/>
            <person name="Salamzade R."/>
            <person name="Saavedra J."/>
            <person name="Lebreton F."/>
            <person name="Prichula J."/>
            <person name="Schaufler K."/>
            <person name="Gaca A."/>
            <person name="Sgardioli B."/>
            <person name="Wagenaar J."/>
            <person name="Strong T."/>
        </authorList>
    </citation>
    <scope>NUCLEOTIDE SEQUENCE [LARGE SCALE GENOMIC DNA]</scope>
    <source>
        <strain evidence="6 7">669A</strain>
    </source>
</reference>
<keyword evidence="2" id="KW-0520">NAD</keyword>
<dbReference type="InterPro" id="IPR008927">
    <property type="entry name" value="6-PGluconate_DH-like_C_sf"/>
</dbReference>
<dbReference type="Pfam" id="PF01232">
    <property type="entry name" value="Mannitol_dh"/>
    <property type="match status" value="1"/>
</dbReference>
<comment type="caution">
    <text evidence="6">The sequence shown here is derived from an EMBL/GenBank/DDBJ whole genome shotgun (WGS) entry which is preliminary data.</text>
</comment>
<evidence type="ECO:0000256" key="1">
    <source>
        <dbReference type="ARBA" id="ARBA00023002"/>
    </source>
</evidence>
<comment type="catalytic activity">
    <reaction evidence="3">
        <text>D-mannitol 1-phosphate + NAD(+) = beta-D-fructose 6-phosphate + NADH + H(+)</text>
        <dbReference type="Rhea" id="RHEA:19661"/>
        <dbReference type="ChEBI" id="CHEBI:15378"/>
        <dbReference type="ChEBI" id="CHEBI:57540"/>
        <dbReference type="ChEBI" id="CHEBI:57634"/>
        <dbReference type="ChEBI" id="CHEBI:57945"/>
        <dbReference type="ChEBI" id="CHEBI:61381"/>
        <dbReference type="EC" id="1.1.1.17"/>
    </reaction>
</comment>
<dbReference type="Gene3D" id="3.40.50.720">
    <property type="entry name" value="NAD(P)-binding Rossmann-like Domain"/>
    <property type="match status" value="1"/>
</dbReference>
<dbReference type="Gene3D" id="1.10.1040.10">
    <property type="entry name" value="N-(1-d-carboxylethyl)-l-norvaline Dehydrogenase, domain 2"/>
    <property type="match status" value="1"/>
</dbReference>
<dbReference type="Proteomes" id="UP000664601">
    <property type="component" value="Unassembled WGS sequence"/>
</dbReference>
<keyword evidence="1" id="KW-0560">Oxidoreductase</keyword>
<dbReference type="RefSeq" id="WP_207675669.1">
    <property type="nucleotide sequence ID" value="NZ_JAFREM010000040.1"/>
</dbReference>
<dbReference type="InterPro" id="IPR013131">
    <property type="entry name" value="Mannitol_DH_N"/>
</dbReference>
<name>A0ABS3LGA4_9ENTE</name>
<dbReference type="Pfam" id="PF08125">
    <property type="entry name" value="Mannitol_dh_C"/>
    <property type="match status" value="1"/>
</dbReference>
<organism evidence="6 7">
    <name type="scientific">Candidatus Enterococcus moelleringii</name>
    <dbReference type="NCBI Taxonomy" id="2815325"/>
    <lineage>
        <taxon>Bacteria</taxon>
        <taxon>Bacillati</taxon>
        <taxon>Bacillota</taxon>
        <taxon>Bacilli</taxon>
        <taxon>Lactobacillales</taxon>
        <taxon>Enterococcaceae</taxon>
        <taxon>Enterococcus</taxon>
    </lineage>
</organism>
<feature type="domain" description="Mannitol dehydrogenase N-terminal" evidence="4">
    <location>
        <begin position="5"/>
        <end position="126"/>
    </location>
</feature>
<accession>A0ABS3LGA4</accession>
<dbReference type="InterPro" id="IPR036291">
    <property type="entry name" value="NAD(P)-bd_dom_sf"/>
</dbReference>
<dbReference type="InterPro" id="IPR013328">
    <property type="entry name" value="6PGD_dom2"/>
</dbReference>
<dbReference type="PANTHER" id="PTHR30524:SF0">
    <property type="entry name" value="ALTRONATE OXIDOREDUCTASE-RELATED"/>
    <property type="match status" value="1"/>
</dbReference>
<evidence type="ECO:0000259" key="5">
    <source>
        <dbReference type="Pfam" id="PF08125"/>
    </source>
</evidence>
<protein>
    <submittedName>
        <fullName evidence="6">NAD-binding protein</fullName>
    </submittedName>
</protein>
<feature type="domain" description="Mannitol dehydrogenase C-terminal" evidence="5">
    <location>
        <begin position="192"/>
        <end position="322"/>
    </location>
</feature>